<protein>
    <submittedName>
        <fullName evidence="5">Polysaccharide deacetylase family protein</fullName>
    </submittedName>
</protein>
<keyword evidence="1" id="KW-0479">Metal-binding</keyword>
<keyword evidence="2" id="KW-0378">Hydrolase</keyword>
<dbReference type="GO" id="GO:0046872">
    <property type="term" value="F:metal ion binding"/>
    <property type="evidence" value="ECO:0007669"/>
    <property type="project" value="UniProtKB-KW"/>
</dbReference>
<dbReference type="Pfam" id="PF01522">
    <property type="entry name" value="Polysacc_deac_1"/>
    <property type="match status" value="1"/>
</dbReference>
<dbReference type="PROSITE" id="PS51677">
    <property type="entry name" value="NODB"/>
    <property type="match status" value="1"/>
</dbReference>
<evidence type="ECO:0000313" key="6">
    <source>
        <dbReference type="Proteomes" id="UP000326779"/>
    </source>
</evidence>
<evidence type="ECO:0000256" key="1">
    <source>
        <dbReference type="ARBA" id="ARBA00022723"/>
    </source>
</evidence>
<dbReference type="Proteomes" id="UP000326779">
    <property type="component" value="Chromosome"/>
</dbReference>
<dbReference type="EMBL" id="CP045143">
    <property type="protein sequence ID" value="QFR24453.1"/>
    <property type="molecule type" value="Genomic_DNA"/>
</dbReference>
<feature type="domain" description="NodB homology" evidence="4">
    <location>
        <begin position="108"/>
        <end position="309"/>
    </location>
</feature>
<dbReference type="InterPro" id="IPR011330">
    <property type="entry name" value="Glyco_hydro/deAcase_b/a-brl"/>
</dbReference>
<dbReference type="InterPro" id="IPR002509">
    <property type="entry name" value="NODB_dom"/>
</dbReference>
<dbReference type="GO" id="GO:0005975">
    <property type="term" value="P:carbohydrate metabolic process"/>
    <property type="evidence" value="ECO:0007669"/>
    <property type="project" value="InterPro"/>
</dbReference>
<dbReference type="PANTHER" id="PTHR10587:SF133">
    <property type="entry name" value="CHITIN DEACETYLASE 1-RELATED"/>
    <property type="match status" value="1"/>
</dbReference>
<dbReference type="SUPFAM" id="SSF88713">
    <property type="entry name" value="Glycoside hydrolase/deacetylase"/>
    <property type="match status" value="1"/>
</dbReference>
<evidence type="ECO:0000256" key="3">
    <source>
        <dbReference type="SAM" id="MobiDB-lite"/>
    </source>
</evidence>
<proteinExistence type="predicted"/>
<dbReference type="GO" id="GO:0016020">
    <property type="term" value="C:membrane"/>
    <property type="evidence" value="ECO:0007669"/>
    <property type="project" value="TreeGrafter"/>
</dbReference>
<evidence type="ECO:0000313" key="5">
    <source>
        <dbReference type="EMBL" id="QFR24453.1"/>
    </source>
</evidence>
<name>A0A5P8M7J9_9LACO</name>
<sequence>MHIRNILAVLAAVAVLGGAWVAVYHWTQTRPSEKSAVQSRKKKPAQADSEQSAIVSTASSSSSAASSSALPQLLTSGTNHIPAADGYTFNAANVRAKMAVAANPSEPKVVFLTFDDGVNTTMTPRVLNVLKQYGVHATFFIVGNTINAQTAPVLKQEYAAGHAIGTHSFTHVYSTLYPKRKADAVAIVREAAASVKALQGVLGESYYPHVWRYPGGHMSWQNLAGADADLDRLHLTWMDWNAAVGDALGKGKTPTTVAGVLKYHVASLNAFPHSAYRVVLMHDAPDKQTTLAALPSIIQYYKNNGYQFGILG</sequence>
<dbReference type="GO" id="GO:0016810">
    <property type="term" value="F:hydrolase activity, acting on carbon-nitrogen (but not peptide) bonds"/>
    <property type="evidence" value="ECO:0007669"/>
    <property type="project" value="InterPro"/>
</dbReference>
<organism evidence="5 6">
    <name type="scientific">Schleiferilactobacillus harbinensis</name>
    <dbReference type="NCBI Taxonomy" id="304207"/>
    <lineage>
        <taxon>Bacteria</taxon>
        <taxon>Bacillati</taxon>
        <taxon>Bacillota</taxon>
        <taxon>Bacilli</taxon>
        <taxon>Lactobacillales</taxon>
        <taxon>Lactobacillaceae</taxon>
        <taxon>Schleiferilactobacillus</taxon>
    </lineage>
</organism>
<dbReference type="RefSeq" id="WP_152261351.1">
    <property type="nucleotide sequence ID" value="NZ_CP045143.1"/>
</dbReference>
<evidence type="ECO:0000256" key="2">
    <source>
        <dbReference type="ARBA" id="ARBA00022801"/>
    </source>
</evidence>
<accession>A0A5P8M7J9</accession>
<feature type="region of interest" description="Disordered" evidence="3">
    <location>
        <begin position="32"/>
        <end position="54"/>
    </location>
</feature>
<dbReference type="InterPro" id="IPR050248">
    <property type="entry name" value="Polysacc_deacetylase_ArnD"/>
</dbReference>
<dbReference type="AlphaFoldDB" id="A0A5P8M7J9"/>
<dbReference type="CDD" id="cd10944">
    <property type="entry name" value="CE4_SmPgdA_like"/>
    <property type="match status" value="1"/>
</dbReference>
<dbReference type="PANTHER" id="PTHR10587">
    <property type="entry name" value="GLYCOSYL TRANSFERASE-RELATED"/>
    <property type="match status" value="1"/>
</dbReference>
<dbReference type="Gene3D" id="3.20.20.370">
    <property type="entry name" value="Glycoside hydrolase/deacetylase"/>
    <property type="match status" value="1"/>
</dbReference>
<gene>
    <name evidence="5" type="ORF">D1010_14325</name>
</gene>
<evidence type="ECO:0000259" key="4">
    <source>
        <dbReference type="PROSITE" id="PS51677"/>
    </source>
</evidence>
<dbReference type="KEGG" id="lhb:D1010_14325"/>
<reference evidence="5 6" key="1">
    <citation type="submission" date="2019-10" db="EMBL/GenBank/DDBJ databases">
        <title>The completed genome of Lactobacillus harbinensis M1.</title>
        <authorList>
            <person name="Zheng Y."/>
        </authorList>
    </citation>
    <scope>NUCLEOTIDE SEQUENCE [LARGE SCALE GENOMIC DNA]</scope>
    <source>
        <strain evidence="5 6">M1</strain>
    </source>
</reference>